<dbReference type="PANTHER" id="PTHR43344">
    <property type="entry name" value="PHOSPHOSERINE PHOSPHATASE"/>
    <property type="match status" value="1"/>
</dbReference>
<dbReference type="Proteomes" id="UP000699462">
    <property type="component" value="Unassembled WGS sequence"/>
</dbReference>
<reference evidence="10 11" key="1">
    <citation type="submission" date="2019-07" db="EMBL/GenBank/DDBJ databases">
        <title>Annotation for the trematode Paragonimus westermani.</title>
        <authorList>
            <person name="Choi Y.-J."/>
        </authorList>
    </citation>
    <scope>NUCLEOTIDE SEQUENCE [LARGE SCALE GENOMIC DNA]</scope>
    <source>
        <strain evidence="10">180907_Pwestermani</strain>
    </source>
</reference>
<evidence type="ECO:0000313" key="10">
    <source>
        <dbReference type="EMBL" id="KAF8567780.1"/>
    </source>
</evidence>
<comment type="caution">
    <text evidence="10">The sequence shown here is derived from an EMBL/GenBank/DDBJ whole genome shotgun (WGS) entry which is preliminary data.</text>
</comment>
<evidence type="ECO:0000256" key="1">
    <source>
        <dbReference type="ARBA" id="ARBA00001946"/>
    </source>
</evidence>
<dbReference type="GO" id="GO:0005737">
    <property type="term" value="C:cytoplasm"/>
    <property type="evidence" value="ECO:0007669"/>
    <property type="project" value="TreeGrafter"/>
</dbReference>
<evidence type="ECO:0000256" key="7">
    <source>
        <dbReference type="ARBA" id="ARBA00022801"/>
    </source>
</evidence>
<dbReference type="PANTHER" id="PTHR43344:SF2">
    <property type="entry name" value="PHOSPHOSERINE PHOSPHATASE"/>
    <property type="match status" value="1"/>
</dbReference>
<dbReference type="Gene3D" id="1.10.150.210">
    <property type="entry name" value="Phosphoserine phosphatase, domain 2"/>
    <property type="match status" value="1"/>
</dbReference>
<dbReference type="NCBIfam" id="TIGR01488">
    <property type="entry name" value="HAD-SF-IB"/>
    <property type="match status" value="1"/>
</dbReference>
<dbReference type="AlphaFoldDB" id="A0A8T0DJF4"/>
<evidence type="ECO:0000256" key="6">
    <source>
        <dbReference type="ARBA" id="ARBA00022723"/>
    </source>
</evidence>
<dbReference type="Pfam" id="PF12710">
    <property type="entry name" value="HAD"/>
    <property type="match status" value="1"/>
</dbReference>
<dbReference type="SUPFAM" id="SSF56784">
    <property type="entry name" value="HAD-like"/>
    <property type="match status" value="1"/>
</dbReference>
<dbReference type="GO" id="GO:0036424">
    <property type="term" value="F:L-phosphoserine phosphatase activity"/>
    <property type="evidence" value="ECO:0007669"/>
    <property type="project" value="TreeGrafter"/>
</dbReference>
<dbReference type="InterPro" id="IPR036412">
    <property type="entry name" value="HAD-like_sf"/>
</dbReference>
<evidence type="ECO:0000256" key="8">
    <source>
        <dbReference type="ARBA" id="ARBA00022842"/>
    </source>
</evidence>
<evidence type="ECO:0000256" key="9">
    <source>
        <dbReference type="ARBA" id="ARBA00023299"/>
    </source>
</evidence>
<comment type="cofactor">
    <cofactor evidence="1">
        <name>Mg(2+)</name>
        <dbReference type="ChEBI" id="CHEBI:18420"/>
    </cofactor>
</comment>
<name>A0A8T0DJF4_9TREM</name>
<evidence type="ECO:0000313" key="11">
    <source>
        <dbReference type="Proteomes" id="UP000699462"/>
    </source>
</evidence>
<dbReference type="InterPro" id="IPR050582">
    <property type="entry name" value="HAD-like_SerB"/>
</dbReference>
<proteinExistence type="predicted"/>
<keyword evidence="7" id="KW-0378">Hydrolase</keyword>
<keyword evidence="9" id="KW-0718">Serine biosynthesis</keyword>
<dbReference type="Gene3D" id="3.40.50.1000">
    <property type="entry name" value="HAD superfamily/HAD-like"/>
    <property type="match status" value="1"/>
</dbReference>
<keyword evidence="6" id="KW-0479">Metal-binding</keyword>
<dbReference type="EMBL" id="JTDF01003471">
    <property type="protein sequence ID" value="KAF8567780.1"/>
    <property type="molecule type" value="Genomic_DNA"/>
</dbReference>
<dbReference type="OrthoDB" id="27226at2759"/>
<comment type="pathway">
    <text evidence="2">Amino-acid biosynthesis; L-serine biosynthesis; L-serine from 3-phospho-D-glycerate: step 3/3.</text>
</comment>
<keyword evidence="11" id="KW-1185">Reference proteome</keyword>
<dbReference type="GO" id="GO:0000287">
    <property type="term" value="F:magnesium ion binding"/>
    <property type="evidence" value="ECO:0007669"/>
    <property type="project" value="TreeGrafter"/>
</dbReference>
<evidence type="ECO:0000256" key="5">
    <source>
        <dbReference type="ARBA" id="ARBA00022605"/>
    </source>
</evidence>
<dbReference type="GO" id="GO:0006564">
    <property type="term" value="P:L-serine biosynthetic process"/>
    <property type="evidence" value="ECO:0007669"/>
    <property type="project" value="UniProtKB-KW"/>
</dbReference>
<protein>
    <recommendedName>
        <fullName evidence="4">Phosphoserine phosphatase</fullName>
        <ecNumber evidence="3">3.1.3.3</ecNumber>
    </recommendedName>
</protein>
<dbReference type="InterPro" id="IPR023214">
    <property type="entry name" value="HAD_sf"/>
</dbReference>
<gene>
    <name evidence="10" type="ORF">P879_04312</name>
</gene>
<keyword evidence="8" id="KW-0460">Magnesium</keyword>
<evidence type="ECO:0000256" key="3">
    <source>
        <dbReference type="ARBA" id="ARBA00012640"/>
    </source>
</evidence>
<keyword evidence="5" id="KW-0028">Amino-acid biosynthesis</keyword>
<organism evidence="10 11">
    <name type="scientific">Paragonimus westermani</name>
    <dbReference type="NCBI Taxonomy" id="34504"/>
    <lineage>
        <taxon>Eukaryota</taxon>
        <taxon>Metazoa</taxon>
        <taxon>Spiralia</taxon>
        <taxon>Lophotrochozoa</taxon>
        <taxon>Platyhelminthes</taxon>
        <taxon>Trematoda</taxon>
        <taxon>Digenea</taxon>
        <taxon>Plagiorchiida</taxon>
        <taxon>Troglotremata</taxon>
        <taxon>Troglotrematidae</taxon>
        <taxon>Paragonimus</taxon>
    </lineage>
</organism>
<sequence>MRFPVQIIEDMQLLNIKLGDVEVYKQLVTFPISVDGTFVGEYTRHQLERNQKPCIDCPVSFGCSHCGIGHEKGVSHADVKGTNQGWIQKARLGEIKKANEFMSKDFQAWSTVGCVCFDVDSTVCTDEGIDELAHFLGRVADVEHITVRAMNGELDFTRALALRLNIMRPSSAEIKSFLSVKKLSLTPGTRNLISRLQRNNIHVCLVSGGLLPIVHTVAEALNVSMENVYANKLVFAEDGSYVDFDHDEPTCHSDGKARVVADLMHRFDTDVVMIGDGMTDCSACPPARFFVGFGGNVERPAVRAATEYFYTKMDDIADLFEHVGLLKT</sequence>
<dbReference type="EC" id="3.1.3.3" evidence="3"/>
<accession>A0A8T0DJF4</accession>
<evidence type="ECO:0000256" key="2">
    <source>
        <dbReference type="ARBA" id="ARBA00005135"/>
    </source>
</evidence>
<evidence type="ECO:0000256" key="4">
    <source>
        <dbReference type="ARBA" id="ARBA00015196"/>
    </source>
</evidence>